<comment type="subcellular location">
    <subcellularLocation>
        <location evidence="1">Membrane</location>
        <topology evidence="1">Multi-pass membrane protein</topology>
    </subcellularLocation>
</comment>
<evidence type="ECO:0000256" key="5">
    <source>
        <dbReference type="ARBA" id="ARBA00023136"/>
    </source>
</evidence>
<feature type="transmembrane region" description="Helical" evidence="6">
    <location>
        <begin position="255"/>
        <end position="274"/>
    </location>
</feature>
<dbReference type="PANTHER" id="PTHR21716">
    <property type="entry name" value="TRANSMEMBRANE PROTEIN"/>
    <property type="match status" value="1"/>
</dbReference>
<sequence length="406" mass="44147">MPLKPTLPTPSLGVANLQVSVGHDSIDSYRSFSNHNDKHFLANMTTTEAEQPRIIRTTMTVIGLVIATMLVLGLIVVARNILMLIFGAILIAVVVNRVAKVFGRLVPWDLKRVHRVGIVILFAILIVVGGAFGFTNSINDQVVKLTDRIDNSASRVLEAAKEQPIVQRLREEISLQSVMPSSGRSLGLVQTLFASTFGALTDVLILIILAAYFSISPKVYRTGCLRLVPVDWRTRLSDLFDESADSLWHWMLGRLLAMTIVGISFGIGLAVLGVPMPVELAIFAGLVTFVPNLGGIAAVIPAMLLASNEGSHTVAGVLALYLMIQFAESYLITPLVQQRQVNLPPAMVILSQVIAGLLFGVWGIMFATPLVALALLWIRKLYVEDYLESASAKTYGVVSGKVRNQH</sequence>
<comment type="similarity">
    <text evidence="2">Belongs to the autoinducer-2 exporter (AI-2E) (TC 2.A.86) family.</text>
</comment>
<name>A0A517NQ79_9BACT</name>
<feature type="transmembrane region" description="Helical" evidence="6">
    <location>
        <begin position="81"/>
        <end position="103"/>
    </location>
</feature>
<dbReference type="RefSeq" id="WP_419189724.1">
    <property type="nucleotide sequence ID" value="NZ_CP036526.1"/>
</dbReference>
<evidence type="ECO:0000313" key="8">
    <source>
        <dbReference type="Proteomes" id="UP000319817"/>
    </source>
</evidence>
<dbReference type="GO" id="GO:0055085">
    <property type="term" value="P:transmembrane transport"/>
    <property type="evidence" value="ECO:0007669"/>
    <property type="project" value="TreeGrafter"/>
</dbReference>
<evidence type="ECO:0000256" key="4">
    <source>
        <dbReference type="ARBA" id="ARBA00022989"/>
    </source>
</evidence>
<protein>
    <submittedName>
        <fullName evidence="7">Pheromone autoinducer 2 transporter</fullName>
    </submittedName>
</protein>
<keyword evidence="3 6" id="KW-0812">Transmembrane</keyword>
<feature type="transmembrane region" description="Helical" evidence="6">
    <location>
        <begin position="353"/>
        <end position="378"/>
    </location>
</feature>
<organism evidence="7 8">
    <name type="scientific">Stieleria marina</name>
    <dbReference type="NCBI Taxonomy" id="1930275"/>
    <lineage>
        <taxon>Bacteria</taxon>
        <taxon>Pseudomonadati</taxon>
        <taxon>Planctomycetota</taxon>
        <taxon>Planctomycetia</taxon>
        <taxon>Pirellulales</taxon>
        <taxon>Pirellulaceae</taxon>
        <taxon>Stieleria</taxon>
    </lineage>
</organism>
<reference evidence="7 8" key="1">
    <citation type="submission" date="2019-02" db="EMBL/GenBank/DDBJ databases">
        <title>Deep-cultivation of Planctomycetes and their phenomic and genomic characterization uncovers novel biology.</title>
        <authorList>
            <person name="Wiegand S."/>
            <person name="Jogler M."/>
            <person name="Boedeker C."/>
            <person name="Pinto D."/>
            <person name="Vollmers J."/>
            <person name="Rivas-Marin E."/>
            <person name="Kohn T."/>
            <person name="Peeters S.H."/>
            <person name="Heuer A."/>
            <person name="Rast P."/>
            <person name="Oberbeckmann S."/>
            <person name="Bunk B."/>
            <person name="Jeske O."/>
            <person name="Meyerdierks A."/>
            <person name="Storesund J.E."/>
            <person name="Kallscheuer N."/>
            <person name="Luecker S."/>
            <person name="Lage O.M."/>
            <person name="Pohl T."/>
            <person name="Merkel B.J."/>
            <person name="Hornburger P."/>
            <person name="Mueller R.-W."/>
            <person name="Bruemmer F."/>
            <person name="Labrenz M."/>
            <person name="Spormann A.M."/>
            <person name="Op den Camp H."/>
            <person name="Overmann J."/>
            <person name="Amann R."/>
            <person name="Jetten M.S.M."/>
            <person name="Mascher T."/>
            <person name="Medema M.H."/>
            <person name="Devos D.P."/>
            <person name="Kaster A.-K."/>
            <person name="Ovreas L."/>
            <person name="Rohde M."/>
            <person name="Galperin M.Y."/>
            <person name="Jogler C."/>
        </authorList>
    </citation>
    <scope>NUCLEOTIDE SEQUENCE [LARGE SCALE GENOMIC DNA]</scope>
    <source>
        <strain evidence="7 8">K23_9</strain>
    </source>
</reference>
<keyword evidence="5 6" id="KW-0472">Membrane</keyword>
<dbReference type="EMBL" id="CP036526">
    <property type="protein sequence ID" value="QDT09278.1"/>
    <property type="molecule type" value="Genomic_DNA"/>
</dbReference>
<dbReference type="InterPro" id="IPR002549">
    <property type="entry name" value="AI-2E-like"/>
</dbReference>
<evidence type="ECO:0000313" key="7">
    <source>
        <dbReference type="EMBL" id="QDT09278.1"/>
    </source>
</evidence>
<feature type="transmembrane region" description="Helical" evidence="6">
    <location>
        <begin position="192"/>
        <end position="213"/>
    </location>
</feature>
<evidence type="ECO:0000256" key="6">
    <source>
        <dbReference type="SAM" id="Phobius"/>
    </source>
</evidence>
<keyword evidence="4 6" id="KW-1133">Transmembrane helix</keyword>
<accession>A0A517NQ79</accession>
<dbReference type="AlphaFoldDB" id="A0A517NQ79"/>
<dbReference type="GO" id="GO:0016020">
    <property type="term" value="C:membrane"/>
    <property type="evidence" value="ECO:0007669"/>
    <property type="project" value="UniProtKB-SubCell"/>
</dbReference>
<gene>
    <name evidence="7" type="ORF">K239x_12230</name>
</gene>
<dbReference type="PANTHER" id="PTHR21716:SF62">
    <property type="entry name" value="TRANSPORT PROTEIN YDBI-RELATED"/>
    <property type="match status" value="1"/>
</dbReference>
<evidence type="ECO:0000256" key="1">
    <source>
        <dbReference type="ARBA" id="ARBA00004141"/>
    </source>
</evidence>
<proteinExistence type="inferred from homology"/>
<dbReference type="Proteomes" id="UP000319817">
    <property type="component" value="Chromosome"/>
</dbReference>
<feature type="transmembrane region" description="Helical" evidence="6">
    <location>
        <begin position="54"/>
        <end position="75"/>
    </location>
</feature>
<evidence type="ECO:0000256" key="3">
    <source>
        <dbReference type="ARBA" id="ARBA00022692"/>
    </source>
</evidence>
<feature type="transmembrane region" description="Helical" evidence="6">
    <location>
        <begin position="313"/>
        <end position="333"/>
    </location>
</feature>
<feature type="transmembrane region" description="Helical" evidence="6">
    <location>
        <begin position="115"/>
        <end position="134"/>
    </location>
</feature>
<evidence type="ECO:0000256" key="2">
    <source>
        <dbReference type="ARBA" id="ARBA00009773"/>
    </source>
</evidence>
<feature type="transmembrane region" description="Helical" evidence="6">
    <location>
        <begin position="280"/>
        <end position="306"/>
    </location>
</feature>
<dbReference type="Pfam" id="PF01594">
    <property type="entry name" value="AI-2E_transport"/>
    <property type="match status" value="1"/>
</dbReference>
<keyword evidence="8" id="KW-1185">Reference proteome</keyword>